<comment type="caution">
    <text evidence="1">The sequence shown here is derived from an EMBL/GenBank/DDBJ whole genome shotgun (WGS) entry which is preliminary data.</text>
</comment>
<name>A0AAV1SH08_9ROSI</name>
<proteinExistence type="predicted"/>
<dbReference type="EMBL" id="CAWUPB010001176">
    <property type="protein sequence ID" value="CAK7349722.1"/>
    <property type="molecule type" value="Genomic_DNA"/>
</dbReference>
<dbReference type="AlphaFoldDB" id="A0AAV1SH08"/>
<protein>
    <submittedName>
        <fullName evidence="1">Uncharacterized protein</fullName>
    </submittedName>
</protein>
<organism evidence="1 2">
    <name type="scientific">Dovyalis caffra</name>
    <dbReference type="NCBI Taxonomy" id="77055"/>
    <lineage>
        <taxon>Eukaryota</taxon>
        <taxon>Viridiplantae</taxon>
        <taxon>Streptophyta</taxon>
        <taxon>Embryophyta</taxon>
        <taxon>Tracheophyta</taxon>
        <taxon>Spermatophyta</taxon>
        <taxon>Magnoliopsida</taxon>
        <taxon>eudicotyledons</taxon>
        <taxon>Gunneridae</taxon>
        <taxon>Pentapetalae</taxon>
        <taxon>rosids</taxon>
        <taxon>fabids</taxon>
        <taxon>Malpighiales</taxon>
        <taxon>Salicaceae</taxon>
        <taxon>Flacourtieae</taxon>
        <taxon>Dovyalis</taxon>
    </lineage>
</organism>
<dbReference type="Proteomes" id="UP001314170">
    <property type="component" value="Unassembled WGS sequence"/>
</dbReference>
<reference evidence="1 2" key="1">
    <citation type="submission" date="2024-01" db="EMBL/GenBank/DDBJ databases">
        <authorList>
            <person name="Waweru B."/>
        </authorList>
    </citation>
    <scope>NUCLEOTIDE SEQUENCE [LARGE SCALE GENOMIC DNA]</scope>
</reference>
<keyword evidence="2" id="KW-1185">Reference proteome</keyword>
<sequence length="56" mass="6317">MKVGKWNAKKLIIQEEAEPIANKMGAKGPRTCKALEQAEEISWLHRKSRGASMIPR</sequence>
<gene>
    <name evidence="1" type="ORF">DCAF_LOCUS22442</name>
</gene>
<evidence type="ECO:0000313" key="1">
    <source>
        <dbReference type="EMBL" id="CAK7349722.1"/>
    </source>
</evidence>
<accession>A0AAV1SH08</accession>
<evidence type="ECO:0000313" key="2">
    <source>
        <dbReference type="Proteomes" id="UP001314170"/>
    </source>
</evidence>